<dbReference type="eggNOG" id="COG0793">
    <property type="taxonomic scope" value="Bacteria"/>
</dbReference>
<dbReference type="SUPFAM" id="SSF52096">
    <property type="entry name" value="ClpP/crotonase"/>
    <property type="match status" value="1"/>
</dbReference>
<dbReference type="AlphaFoldDB" id="F3ZRL9"/>
<organism evidence="2 3">
    <name type="scientific">Bacteroides coprosuis DSM 18011</name>
    <dbReference type="NCBI Taxonomy" id="679937"/>
    <lineage>
        <taxon>Bacteria</taxon>
        <taxon>Pseudomonadati</taxon>
        <taxon>Bacteroidota</taxon>
        <taxon>Bacteroidia</taxon>
        <taxon>Bacteroidales</taxon>
        <taxon>Bacteroidaceae</taxon>
        <taxon>Bacteroides</taxon>
    </lineage>
</organism>
<dbReference type="GO" id="GO:0008236">
    <property type="term" value="F:serine-type peptidase activity"/>
    <property type="evidence" value="ECO:0007669"/>
    <property type="project" value="InterPro"/>
</dbReference>
<name>F3ZRL9_9BACE</name>
<dbReference type="PANTHER" id="PTHR11261:SF3">
    <property type="entry name" value="RETINOL-BINDING PROTEIN 3"/>
    <property type="match status" value="1"/>
</dbReference>
<dbReference type="InterPro" id="IPR005151">
    <property type="entry name" value="Tail-specific_protease"/>
</dbReference>
<keyword evidence="3" id="KW-1185">Reference proteome</keyword>
<accession>F3ZRL9</accession>
<reference evidence="2 3" key="1">
    <citation type="journal article" date="2011" name="Stand. Genomic Sci.">
        <title>Non-contiguous finished genome sequence of Bacteroides coprosuis type strain (PC139).</title>
        <authorList>
            <person name="Land M."/>
            <person name="Held B."/>
            <person name="Gronow S."/>
            <person name="Abt B."/>
            <person name="Lucas S."/>
            <person name="Del Rio T.G."/>
            <person name="Nolan M."/>
            <person name="Tice H."/>
            <person name="Cheng J.F."/>
            <person name="Pitluck S."/>
            <person name="Liolios K."/>
            <person name="Pagani I."/>
            <person name="Ivanova N."/>
            <person name="Mavromatis K."/>
            <person name="Mikhailova N."/>
            <person name="Pati A."/>
            <person name="Tapia R."/>
            <person name="Han C."/>
            <person name="Goodwin L."/>
            <person name="Chen A."/>
            <person name="Palaniappan K."/>
            <person name="Hauser L."/>
            <person name="Brambilla E.M."/>
            <person name="Rohde M."/>
            <person name="Goker M."/>
            <person name="Detter J.C."/>
            <person name="Woyke T."/>
            <person name="Bristow J."/>
            <person name="Eisen J.A."/>
            <person name="Markowitz V."/>
            <person name="Hugenholtz P."/>
            <person name="Kyrpides N.C."/>
            <person name="Klenk H.P."/>
            <person name="Lapidus A."/>
        </authorList>
    </citation>
    <scope>NUCLEOTIDE SEQUENCE</scope>
    <source>
        <strain evidence="2 3">DSM 18011</strain>
    </source>
</reference>
<dbReference type="PANTHER" id="PTHR11261">
    <property type="entry name" value="INTERPHOTORECEPTOR RETINOID-BINDING PROTEIN"/>
    <property type="match status" value="1"/>
</dbReference>
<dbReference type="PROSITE" id="PS51257">
    <property type="entry name" value="PROKAR_LIPOPROTEIN"/>
    <property type="match status" value="1"/>
</dbReference>
<feature type="domain" description="Tail specific protease" evidence="1">
    <location>
        <begin position="116"/>
        <end position="318"/>
    </location>
</feature>
<evidence type="ECO:0000313" key="3">
    <source>
        <dbReference type="Proteomes" id="UP000018439"/>
    </source>
</evidence>
<dbReference type="HOGENOM" id="CLU_034080_0_0_10"/>
<dbReference type="InterPro" id="IPR029045">
    <property type="entry name" value="ClpP/crotonase-like_dom_sf"/>
</dbReference>
<dbReference type="GO" id="GO:0006508">
    <property type="term" value="P:proteolysis"/>
    <property type="evidence" value="ECO:0007669"/>
    <property type="project" value="InterPro"/>
</dbReference>
<dbReference type="Gene3D" id="3.30.750.44">
    <property type="match status" value="1"/>
</dbReference>
<proteinExistence type="predicted"/>
<dbReference type="EMBL" id="CM001167">
    <property type="protein sequence ID" value="EGJ70744.1"/>
    <property type="molecule type" value="Genomic_DNA"/>
</dbReference>
<dbReference type="Proteomes" id="UP000018439">
    <property type="component" value="Chromosome"/>
</dbReference>
<sequence length="339" mass="38829">MIYSTFKKTYKIFSLLLMINVLFTSCIREEKVDNTPWGNFEALWKILDEGYCYFNYKDIDWNDVYEEYSQKITKNMSDEDLFEVLGSMTRELKDGHVNLSSNFDLARYWEWYEDYPRNFDETIQEKYLGKGTDYKIAGGLKYRILEDNVGYIYYESFLTPISDNNISQALKHLALCKGIIIDIRNNGGGNITNSTKLASHFTEEEVVVSYIQHKRGKGHNDFSSPYEVKVKPSNGLRWQKGVALLVNRHTYSAANDFTNNMGCFPNVTIIGDKTGGGGGLAYTSELPNGWTVRYSASPHLNAKMEHIEFGIEPDIKVDMTNADKIKGIDTIIEAARKIF</sequence>
<protein>
    <submittedName>
        <fullName evidence="2">Peptidase S41</fullName>
    </submittedName>
</protein>
<dbReference type="InterPro" id="IPR028204">
    <property type="entry name" value="Tricorn_C1"/>
</dbReference>
<dbReference type="Pfam" id="PF14684">
    <property type="entry name" value="Tricorn_C1"/>
    <property type="match status" value="1"/>
</dbReference>
<dbReference type="OrthoDB" id="6397760at2"/>
<evidence type="ECO:0000313" key="2">
    <source>
        <dbReference type="EMBL" id="EGJ70744.1"/>
    </source>
</evidence>
<gene>
    <name evidence="2" type="ORF">Bcop_0526</name>
</gene>
<evidence type="ECO:0000259" key="1">
    <source>
        <dbReference type="SMART" id="SM00245"/>
    </source>
</evidence>
<dbReference type="STRING" id="679937.Bcop_0526"/>
<dbReference type="SMART" id="SM00245">
    <property type="entry name" value="TSPc"/>
    <property type="match status" value="1"/>
</dbReference>
<dbReference type="Pfam" id="PF03572">
    <property type="entry name" value="Peptidase_S41"/>
    <property type="match status" value="1"/>
</dbReference>
<dbReference type="Gene3D" id="3.90.226.10">
    <property type="entry name" value="2-enoyl-CoA Hydratase, Chain A, domain 1"/>
    <property type="match status" value="1"/>
</dbReference>
<dbReference type="CDD" id="cd07563">
    <property type="entry name" value="Peptidase_S41_IRBP"/>
    <property type="match status" value="1"/>
</dbReference>